<dbReference type="CDD" id="cd13585">
    <property type="entry name" value="PBP2_TMBP_like"/>
    <property type="match status" value="1"/>
</dbReference>
<dbReference type="Proteomes" id="UP001299596">
    <property type="component" value="Unassembled WGS sequence"/>
</dbReference>
<dbReference type="Pfam" id="PF01547">
    <property type="entry name" value="SBP_bac_1"/>
    <property type="match status" value="1"/>
</dbReference>
<comment type="subcellular location">
    <subcellularLocation>
        <location evidence="1">Cell envelope</location>
    </subcellularLocation>
</comment>
<gene>
    <name evidence="6" type="ORF">K6T79_06960</name>
</gene>
<keyword evidence="4 5" id="KW-0732">Signal</keyword>
<dbReference type="RefSeq" id="WP_225407058.1">
    <property type="nucleotide sequence ID" value="NZ_JAYJJR010000003.1"/>
</dbReference>
<feature type="chain" id="PRO_5047023619" evidence="5">
    <location>
        <begin position="32"/>
        <end position="443"/>
    </location>
</feature>
<dbReference type="InterPro" id="IPR050490">
    <property type="entry name" value="Bact_solute-bd_prot1"/>
</dbReference>
<dbReference type="PANTHER" id="PTHR43649">
    <property type="entry name" value="ARABINOSE-BINDING PROTEIN-RELATED"/>
    <property type="match status" value="1"/>
</dbReference>
<dbReference type="Gene3D" id="3.40.190.10">
    <property type="entry name" value="Periplasmic binding protein-like II"/>
    <property type="match status" value="1"/>
</dbReference>
<dbReference type="InterPro" id="IPR006059">
    <property type="entry name" value="SBP"/>
</dbReference>
<evidence type="ECO:0000313" key="7">
    <source>
        <dbReference type="Proteomes" id="UP001299596"/>
    </source>
</evidence>
<accession>A0ABU5XEQ4</accession>
<keyword evidence="7" id="KW-1185">Reference proteome</keyword>
<comment type="caution">
    <text evidence="6">The sequence shown here is derived from an EMBL/GenBank/DDBJ whole genome shotgun (WGS) entry which is preliminary data.</text>
</comment>
<dbReference type="SUPFAM" id="SSF53850">
    <property type="entry name" value="Periplasmic binding protein-like II"/>
    <property type="match status" value="1"/>
</dbReference>
<proteinExistence type="inferred from homology"/>
<protein>
    <submittedName>
        <fullName evidence="6">Sugar ABC transporter substrate-binding protein</fullName>
    </submittedName>
</protein>
<keyword evidence="3" id="KW-0813">Transport</keyword>
<evidence type="ECO:0000256" key="3">
    <source>
        <dbReference type="ARBA" id="ARBA00022448"/>
    </source>
</evidence>
<evidence type="ECO:0000313" key="6">
    <source>
        <dbReference type="EMBL" id="MEB3020783.1"/>
    </source>
</evidence>
<evidence type="ECO:0000256" key="5">
    <source>
        <dbReference type="SAM" id="SignalP"/>
    </source>
</evidence>
<evidence type="ECO:0000256" key="4">
    <source>
        <dbReference type="ARBA" id="ARBA00022729"/>
    </source>
</evidence>
<feature type="signal peptide" evidence="5">
    <location>
        <begin position="1"/>
        <end position="31"/>
    </location>
</feature>
<sequence>MNRPRFSTLFAMAVVALATLFGAAAVLLDHASTRSAGGRTVVTVRLWDEQVAAAYRQSFAAFNRAHPDIEVRANVVAYATYFDTLRTDVAGGGADDIFWLSNAYLAGYADNDRLMAIEAVSADWEPSVTTQFTRRGTLWGVPQLTDAGIAVYYNADLLAAAGVEPSALAGLRWDPRGAGDTLRPLLTKLTRDSAGRAAGTPGFDDRRVRQWGYNAANDPQGIYLNYLGSAGGVFQRGDEFAFAGPAADEAFGYLVALINDDHVAPPASETNTNGDFSRNQFLAGRMALFQSGTYNLAAVAEQAAFGWGVAMLPTGPAGRVSVTNGIAAVGNAASPHPEAVREVLTWLGSREGNQYVGRRGAAIPAVLSAQSVYFDYWRHRGVDVTPFFAVLAGPRIPAPGGGEGFPAGNQAIKPYFDEMFLGRTEVAGTLRRAQDAANAAARR</sequence>
<dbReference type="PANTHER" id="PTHR43649:SF31">
    <property type="entry name" value="SN-GLYCEROL-3-PHOSPHATE-BINDING PERIPLASMIC PROTEIN UGPB"/>
    <property type="match status" value="1"/>
</dbReference>
<evidence type="ECO:0000256" key="1">
    <source>
        <dbReference type="ARBA" id="ARBA00004196"/>
    </source>
</evidence>
<organism evidence="6 7">
    <name type="scientific">[Mycobacterium] crassicus</name>
    <dbReference type="NCBI Taxonomy" id="2872309"/>
    <lineage>
        <taxon>Bacteria</taxon>
        <taxon>Bacillati</taxon>
        <taxon>Actinomycetota</taxon>
        <taxon>Actinomycetes</taxon>
        <taxon>Mycobacteriales</taxon>
        <taxon>Mycobacteriaceae</taxon>
        <taxon>Mycolicibacter</taxon>
    </lineage>
</organism>
<dbReference type="EMBL" id="JAYJJR010000003">
    <property type="protein sequence ID" value="MEB3020783.1"/>
    <property type="molecule type" value="Genomic_DNA"/>
</dbReference>
<reference evidence="6 7" key="1">
    <citation type="submission" date="2023-12" db="EMBL/GenBank/DDBJ databases">
        <title>Description of new species of Mycobacterium terrae complex isolated from sewage at the Sao Paulo Zoological Park Foundation in Brazil.</title>
        <authorList>
            <person name="Romagnoli C.L."/>
            <person name="Conceicao E.C."/>
            <person name="Machado E."/>
            <person name="Barreto L.B.P.F."/>
            <person name="Sharma A."/>
            <person name="Silva N.M."/>
            <person name="Marques L.E."/>
            <person name="Juliana M.A."/>
            <person name="Lourenco M.C.S."/>
            <person name="Digiampietri L.A."/>
            <person name="Suffys P.N."/>
            <person name="Viana-Niero C."/>
        </authorList>
    </citation>
    <scope>NUCLEOTIDE SEQUENCE [LARGE SCALE GENOMIC DNA]</scope>
    <source>
        <strain evidence="6 7">MYC098</strain>
    </source>
</reference>
<evidence type="ECO:0000256" key="2">
    <source>
        <dbReference type="ARBA" id="ARBA00008520"/>
    </source>
</evidence>
<comment type="similarity">
    <text evidence="2">Belongs to the bacterial solute-binding protein 1 family.</text>
</comment>
<name>A0ABU5XEQ4_9MYCO</name>